<dbReference type="PANTHER" id="PTHR38696:SF1">
    <property type="entry name" value="MEDIATOR OF RNA POLYMERASE II TRANSCRIPTION SUBUNIT 13"/>
    <property type="match status" value="1"/>
</dbReference>
<gene>
    <name evidence="1" type="ORF">L207DRAFT_546647</name>
</gene>
<accession>A0A2J6RCY4</accession>
<dbReference type="EMBL" id="KZ613951">
    <property type="protein sequence ID" value="PMD36380.1"/>
    <property type="molecule type" value="Genomic_DNA"/>
</dbReference>
<proteinExistence type="predicted"/>
<sequence>MVISLDNIALERDLHGSAAGAPPAYSPIKPRSASLSIRESNTIQVLQLLLRDIDGLREAIKKSWAKGIQKEQLLYSACHEFKFRGKPWNLLTWTGSENIRARILMREIFAYLYSAGWVLHGNNDELLFFARSRECCLSATGLYGILQDERWLEEENNAWEFKMKKRLSMLLSKGMIKGCLLLLKIVETLETQGWNIYSDTKLSIPMQNVVFSRGNGWYCVRPKEWVPGMAIG</sequence>
<dbReference type="Proteomes" id="UP000235786">
    <property type="component" value="Unassembled WGS sequence"/>
</dbReference>
<name>A0A2J6RCY4_HYAVF</name>
<dbReference type="AlphaFoldDB" id="A0A2J6RCY4"/>
<evidence type="ECO:0000313" key="1">
    <source>
        <dbReference type="EMBL" id="PMD36380.1"/>
    </source>
</evidence>
<protein>
    <submittedName>
        <fullName evidence="1">Uncharacterized protein</fullName>
    </submittedName>
</protein>
<organism evidence="1 2">
    <name type="scientific">Hyaloscypha variabilis (strain UAMH 11265 / GT02V1 / F)</name>
    <name type="common">Meliniomyces variabilis</name>
    <dbReference type="NCBI Taxonomy" id="1149755"/>
    <lineage>
        <taxon>Eukaryota</taxon>
        <taxon>Fungi</taxon>
        <taxon>Dikarya</taxon>
        <taxon>Ascomycota</taxon>
        <taxon>Pezizomycotina</taxon>
        <taxon>Leotiomycetes</taxon>
        <taxon>Helotiales</taxon>
        <taxon>Hyaloscyphaceae</taxon>
        <taxon>Hyaloscypha</taxon>
        <taxon>Hyaloscypha variabilis</taxon>
    </lineage>
</organism>
<dbReference type="PANTHER" id="PTHR38696">
    <property type="entry name" value="MEDIATOR OF RNA POLYMERASE II TRANSCRIPTION SUBUNIT 13"/>
    <property type="match status" value="1"/>
</dbReference>
<keyword evidence="2" id="KW-1185">Reference proteome</keyword>
<dbReference type="OrthoDB" id="58379at2759"/>
<evidence type="ECO:0000313" key="2">
    <source>
        <dbReference type="Proteomes" id="UP000235786"/>
    </source>
</evidence>
<reference evidence="1 2" key="1">
    <citation type="submission" date="2016-04" db="EMBL/GenBank/DDBJ databases">
        <title>A degradative enzymes factory behind the ericoid mycorrhizal symbiosis.</title>
        <authorList>
            <consortium name="DOE Joint Genome Institute"/>
            <person name="Martino E."/>
            <person name="Morin E."/>
            <person name="Grelet G."/>
            <person name="Kuo A."/>
            <person name="Kohler A."/>
            <person name="Daghino S."/>
            <person name="Barry K."/>
            <person name="Choi C."/>
            <person name="Cichocki N."/>
            <person name="Clum A."/>
            <person name="Copeland A."/>
            <person name="Hainaut M."/>
            <person name="Haridas S."/>
            <person name="Labutti K."/>
            <person name="Lindquist E."/>
            <person name="Lipzen A."/>
            <person name="Khouja H.-R."/>
            <person name="Murat C."/>
            <person name="Ohm R."/>
            <person name="Olson A."/>
            <person name="Spatafora J."/>
            <person name="Veneault-Fourrey C."/>
            <person name="Henrissat B."/>
            <person name="Grigoriev I."/>
            <person name="Martin F."/>
            <person name="Perotto S."/>
        </authorList>
    </citation>
    <scope>NUCLEOTIDE SEQUENCE [LARGE SCALE GENOMIC DNA]</scope>
    <source>
        <strain evidence="1 2">F</strain>
    </source>
</reference>